<dbReference type="SUPFAM" id="SSF103473">
    <property type="entry name" value="MFS general substrate transporter"/>
    <property type="match status" value="1"/>
</dbReference>
<evidence type="ECO:0000256" key="1">
    <source>
        <dbReference type="ARBA" id="ARBA00004127"/>
    </source>
</evidence>
<evidence type="ECO:0000313" key="7">
    <source>
        <dbReference type="Proteomes" id="UP000887572"/>
    </source>
</evidence>
<dbReference type="GO" id="GO:0012505">
    <property type="term" value="C:endomembrane system"/>
    <property type="evidence" value="ECO:0007669"/>
    <property type="project" value="UniProtKB-SubCell"/>
</dbReference>
<reference evidence="8" key="1">
    <citation type="submission" date="2022-11" db="UniProtKB">
        <authorList>
            <consortium name="WormBaseParasite"/>
        </authorList>
    </citation>
    <scope>IDENTIFICATION</scope>
</reference>
<evidence type="ECO:0000313" key="8">
    <source>
        <dbReference type="WBParaSite" id="Gr19_v10_g10326.t1"/>
    </source>
</evidence>
<dbReference type="Gene3D" id="1.20.1250.20">
    <property type="entry name" value="MFS general substrate transporter like domains"/>
    <property type="match status" value="1"/>
</dbReference>
<organism evidence="7 8">
    <name type="scientific">Globodera rostochiensis</name>
    <name type="common">Golden nematode worm</name>
    <name type="synonym">Heterodera rostochiensis</name>
    <dbReference type="NCBI Taxonomy" id="31243"/>
    <lineage>
        <taxon>Eukaryota</taxon>
        <taxon>Metazoa</taxon>
        <taxon>Ecdysozoa</taxon>
        <taxon>Nematoda</taxon>
        <taxon>Chromadorea</taxon>
        <taxon>Rhabditida</taxon>
        <taxon>Tylenchina</taxon>
        <taxon>Tylenchomorpha</taxon>
        <taxon>Tylenchoidea</taxon>
        <taxon>Heteroderidae</taxon>
        <taxon>Heteroderinae</taxon>
        <taxon>Globodera</taxon>
    </lineage>
</organism>
<dbReference type="AlphaFoldDB" id="A0A914GTQ7"/>
<evidence type="ECO:0000256" key="2">
    <source>
        <dbReference type="ARBA" id="ARBA00022448"/>
    </source>
</evidence>
<keyword evidence="7" id="KW-1185">Reference proteome</keyword>
<dbReference type="PANTHER" id="PTHR23510:SF3">
    <property type="entry name" value="MAJOR FACILITATOR SUPERFAMILY DOMAIN-CONTAINING PROTEIN 8"/>
    <property type="match status" value="1"/>
</dbReference>
<keyword evidence="2" id="KW-0813">Transport</keyword>
<dbReference type="GO" id="GO:0005765">
    <property type="term" value="C:lysosomal membrane"/>
    <property type="evidence" value="ECO:0007669"/>
    <property type="project" value="TreeGrafter"/>
</dbReference>
<evidence type="ECO:0000256" key="3">
    <source>
        <dbReference type="ARBA" id="ARBA00022692"/>
    </source>
</evidence>
<evidence type="ECO:0000256" key="6">
    <source>
        <dbReference type="SAM" id="Phobius"/>
    </source>
</evidence>
<dbReference type="PANTHER" id="PTHR23510">
    <property type="entry name" value="INNER MEMBRANE TRANSPORT PROTEIN YAJR"/>
    <property type="match status" value="1"/>
</dbReference>
<accession>A0A914GTQ7</accession>
<comment type="subcellular location">
    <subcellularLocation>
        <location evidence="1">Endomembrane system</location>
        <topology evidence="1">Multi-pass membrane protein</topology>
    </subcellularLocation>
</comment>
<keyword evidence="3 6" id="KW-0812">Transmembrane</keyword>
<dbReference type="Proteomes" id="UP000887572">
    <property type="component" value="Unplaced"/>
</dbReference>
<keyword evidence="5 6" id="KW-0472">Membrane</keyword>
<dbReference type="InterPro" id="IPR011701">
    <property type="entry name" value="MFS"/>
</dbReference>
<sequence length="232" mass="25900">MFLTSMWPFMRILDKSVTVGFFGLVIAMYSVSQIIASPILGIWSNRIGKLKPPLIFCNLTMFVGNFMYFLVELFPTEQTRYVMVVSRFIAGIGWAQSFASSASVTKDRTKATAFITGGVAMGVTLGPALQMLFTFIDYPGVPLCAFGSRFCLNISMFTVPALFASLVNVILIFLMLFWFQETYVGIVGQKKSNNKKAVEAAAPAVPPYDRWAVGVCYAMRFTQYFIYTNIET</sequence>
<feature type="transmembrane region" description="Helical" evidence="6">
    <location>
        <begin position="55"/>
        <end position="75"/>
    </location>
</feature>
<protein>
    <submittedName>
        <fullName evidence="8">Major facilitator superfamily (MFS) profile domain-containing protein</fullName>
    </submittedName>
</protein>
<dbReference type="InterPro" id="IPR036259">
    <property type="entry name" value="MFS_trans_sf"/>
</dbReference>
<feature type="transmembrane region" description="Helical" evidence="6">
    <location>
        <begin position="111"/>
        <end position="136"/>
    </location>
</feature>
<dbReference type="InterPro" id="IPR051068">
    <property type="entry name" value="MFS_Domain-Containing_Protein"/>
</dbReference>
<name>A0A914GTQ7_GLORO</name>
<feature type="transmembrane region" description="Helical" evidence="6">
    <location>
        <begin position="156"/>
        <end position="179"/>
    </location>
</feature>
<evidence type="ECO:0000256" key="4">
    <source>
        <dbReference type="ARBA" id="ARBA00022989"/>
    </source>
</evidence>
<evidence type="ECO:0000256" key="5">
    <source>
        <dbReference type="ARBA" id="ARBA00023136"/>
    </source>
</evidence>
<keyword evidence="4 6" id="KW-1133">Transmembrane helix</keyword>
<dbReference type="WBParaSite" id="Gr19_v10_g10326.t1">
    <property type="protein sequence ID" value="Gr19_v10_g10326.t1"/>
    <property type="gene ID" value="Gr19_v10_g10326"/>
</dbReference>
<proteinExistence type="predicted"/>
<dbReference type="Pfam" id="PF07690">
    <property type="entry name" value="MFS_1"/>
    <property type="match status" value="1"/>
</dbReference>
<feature type="transmembrane region" description="Helical" evidence="6">
    <location>
        <begin position="20"/>
        <end position="43"/>
    </location>
</feature>
<dbReference type="GO" id="GO:0022857">
    <property type="term" value="F:transmembrane transporter activity"/>
    <property type="evidence" value="ECO:0007669"/>
    <property type="project" value="InterPro"/>
</dbReference>